<proteinExistence type="predicted"/>
<protein>
    <submittedName>
        <fullName evidence="1">Uncharacterized protein</fullName>
    </submittedName>
</protein>
<gene>
    <name evidence="1" type="ORF">OKW85_08745</name>
</gene>
<reference evidence="1" key="1">
    <citation type="submission" date="2022-11" db="EMBL/GenBank/DDBJ databases">
        <title>Complete genome sequence of Veillonella rogosae KCOM 3468 isolated from human Subgingival dental plaque of Chronic peridontitis Lesion.</title>
        <authorList>
            <person name="Park S.-N."/>
            <person name="Lim Y.K."/>
            <person name="Kook J.-K."/>
        </authorList>
    </citation>
    <scope>NUCLEOTIDE SEQUENCE</scope>
    <source>
        <strain evidence="1">KCOM 3468</strain>
    </source>
</reference>
<dbReference type="KEGG" id="vrg:OKW85_08745"/>
<dbReference type="EMBL" id="CP110418">
    <property type="protein sequence ID" value="UZG50765.1"/>
    <property type="molecule type" value="Genomic_DNA"/>
</dbReference>
<evidence type="ECO:0000313" key="2">
    <source>
        <dbReference type="Proteomes" id="UP001164244"/>
    </source>
</evidence>
<dbReference type="AlphaFoldDB" id="A0AA46X2Q2"/>
<dbReference type="Proteomes" id="UP001164244">
    <property type="component" value="Chromosome"/>
</dbReference>
<organism evidence="1 2">
    <name type="scientific">Veillonella rogosae</name>
    <dbReference type="NCBI Taxonomy" id="423477"/>
    <lineage>
        <taxon>Bacteria</taxon>
        <taxon>Bacillati</taxon>
        <taxon>Bacillota</taxon>
        <taxon>Negativicutes</taxon>
        <taxon>Veillonellales</taxon>
        <taxon>Veillonellaceae</taxon>
        <taxon>Veillonella</taxon>
    </lineage>
</organism>
<sequence length="44" mass="5212">MLAYLFVCKLRIIMAMRCDAMRCDAMRCDAMRCDAMRQIEAFMI</sequence>
<dbReference type="RefSeq" id="WP_265137913.1">
    <property type="nucleotide sequence ID" value="NZ_CP110418.1"/>
</dbReference>
<evidence type="ECO:0000313" key="1">
    <source>
        <dbReference type="EMBL" id="UZG50765.1"/>
    </source>
</evidence>
<accession>A0AA46X2Q2</accession>
<name>A0AA46X2Q2_9FIRM</name>